<evidence type="ECO:0000313" key="2">
    <source>
        <dbReference type="EMBL" id="KAA1080666.1"/>
    </source>
</evidence>
<evidence type="ECO:0000256" key="1">
    <source>
        <dbReference type="SAM" id="MobiDB-lite"/>
    </source>
</evidence>
<keyword evidence="3" id="KW-1185">Reference proteome</keyword>
<comment type="caution">
    <text evidence="2">The sequence shown here is derived from an EMBL/GenBank/DDBJ whole genome shotgun (WGS) entry which is preliminary data.</text>
</comment>
<feature type="region of interest" description="Disordered" evidence="1">
    <location>
        <begin position="60"/>
        <end position="85"/>
    </location>
</feature>
<dbReference type="PANTHER" id="PTHR40518">
    <property type="entry name" value="ACETOACETATE DECARBOXYLASE"/>
    <property type="match status" value="1"/>
</dbReference>
<dbReference type="OrthoDB" id="9970474at2759"/>
<organism evidence="2 3">
    <name type="scientific">Puccinia graminis f. sp. tritici</name>
    <dbReference type="NCBI Taxonomy" id="56615"/>
    <lineage>
        <taxon>Eukaryota</taxon>
        <taxon>Fungi</taxon>
        <taxon>Dikarya</taxon>
        <taxon>Basidiomycota</taxon>
        <taxon>Pucciniomycotina</taxon>
        <taxon>Pucciniomycetes</taxon>
        <taxon>Pucciniales</taxon>
        <taxon>Pucciniaceae</taxon>
        <taxon>Puccinia</taxon>
    </lineage>
</organism>
<reference evidence="2 3" key="1">
    <citation type="submission" date="2019-05" db="EMBL/GenBank/DDBJ databases">
        <title>Emergence of the Ug99 lineage of the wheat stem rust pathogen through somatic hybridization.</title>
        <authorList>
            <person name="Li F."/>
            <person name="Upadhyaya N.M."/>
            <person name="Sperschneider J."/>
            <person name="Matny O."/>
            <person name="Nguyen-Phuc H."/>
            <person name="Mago R."/>
            <person name="Raley C."/>
            <person name="Miller M.E."/>
            <person name="Silverstein K.A.T."/>
            <person name="Henningsen E."/>
            <person name="Hirsch C.D."/>
            <person name="Visser B."/>
            <person name="Pretorius Z.A."/>
            <person name="Steffenson B.J."/>
            <person name="Schwessinger B."/>
            <person name="Dodds P.N."/>
            <person name="Figueroa M."/>
        </authorList>
    </citation>
    <scope>NUCLEOTIDE SEQUENCE [LARGE SCALE GENOMIC DNA]</scope>
    <source>
        <strain evidence="2">21-0</strain>
    </source>
</reference>
<sequence length="339" mass="38404">MMIPEQMETKEMTRPMLAKSEKDDISISLRPPPWYLEGEGWWIILSILGPVRKRIVERIKQKSRKKKTKPSADSTHSDSLGLLSPAPTPDFRGGFGSVQIIRYHSSAVGAYDELLLIPGVFKPPEESLNRTPVFRITQIYVSTLGSVLNGRHHWNIPKKLARFEFTPVEGTTNKLNVKIYGLKSFRFTRSSGSTGWYFDPEFFDTPFFNMTIHRHLAPLNIPVDLGKLPILDLTLLQPPLQTVDDDDHQPLEPDLLHLNPPIVDHSEWKRTKLAIKGRCGLCSFKGNLQPGNRKAQFADGEHFPDIKPYRIGFHFPRISLTVLPASSILASSDPLSEKH</sequence>
<dbReference type="SUPFAM" id="SSF160104">
    <property type="entry name" value="Acetoacetate decarboxylase-like"/>
    <property type="match status" value="1"/>
</dbReference>
<protein>
    <submittedName>
        <fullName evidence="2">Uncharacterized protein</fullName>
    </submittedName>
</protein>
<dbReference type="Proteomes" id="UP000324748">
    <property type="component" value="Unassembled WGS sequence"/>
</dbReference>
<dbReference type="PANTHER" id="PTHR40518:SF1">
    <property type="entry name" value="ACETOACETATE DECARBOXYLASE"/>
    <property type="match status" value="1"/>
</dbReference>
<dbReference type="AlphaFoldDB" id="A0A5B0MWN7"/>
<proteinExistence type="predicted"/>
<dbReference type="InterPro" id="IPR023375">
    <property type="entry name" value="ADC_dom_sf"/>
</dbReference>
<gene>
    <name evidence="2" type="ORF">PGT21_016324</name>
</gene>
<name>A0A5B0MWN7_PUCGR</name>
<dbReference type="EMBL" id="VSWC01000131">
    <property type="protein sequence ID" value="KAA1080666.1"/>
    <property type="molecule type" value="Genomic_DNA"/>
</dbReference>
<evidence type="ECO:0000313" key="3">
    <source>
        <dbReference type="Proteomes" id="UP000324748"/>
    </source>
</evidence>
<dbReference type="Gene3D" id="2.40.400.10">
    <property type="entry name" value="Acetoacetate decarboxylase-like"/>
    <property type="match status" value="1"/>
</dbReference>
<accession>A0A5B0MWN7</accession>